<organism evidence="2 3">
    <name type="scientific">Nephila pilipes</name>
    <name type="common">Giant wood spider</name>
    <name type="synonym">Nephila maculata</name>
    <dbReference type="NCBI Taxonomy" id="299642"/>
    <lineage>
        <taxon>Eukaryota</taxon>
        <taxon>Metazoa</taxon>
        <taxon>Ecdysozoa</taxon>
        <taxon>Arthropoda</taxon>
        <taxon>Chelicerata</taxon>
        <taxon>Arachnida</taxon>
        <taxon>Araneae</taxon>
        <taxon>Araneomorphae</taxon>
        <taxon>Entelegynae</taxon>
        <taxon>Araneoidea</taxon>
        <taxon>Nephilidae</taxon>
        <taxon>Nephila</taxon>
    </lineage>
</organism>
<evidence type="ECO:0000313" key="2">
    <source>
        <dbReference type="EMBL" id="GFT71018.1"/>
    </source>
</evidence>
<feature type="compositionally biased region" description="Basic and acidic residues" evidence="1">
    <location>
        <begin position="103"/>
        <end position="125"/>
    </location>
</feature>
<dbReference type="Proteomes" id="UP000887013">
    <property type="component" value="Unassembled WGS sequence"/>
</dbReference>
<keyword evidence="3" id="KW-1185">Reference proteome</keyword>
<dbReference type="EMBL" id="BMAW01020987">
    <property type="protein sequence ID" value="GFT71018.1"/>
    <property type="molecule type" value="Genomic_DNA"/>
</dbReference>
<reference evidence="2" key="1">
    <citation type="submission" date="2020-08" db="EMBL/GenBank/DDBJ databases">
        <title>Multicomponent nature underlies the extraordinary mechanical properties of spider dragline silk.</title>
        <authorList>
            <person name="Kono N."/>
            <person name="Nakamura H."/>
            <person name="Mori M."/>
            <person name="Yoshida Y."/>
            <person name="Ohtoshi R."/>
            <person name="Malay A.D."/>
            <person name="Moran D.A.P."/>
            <person name="Tomita M."/>
            <person name="Numata K."/>
            <person name="Arakawa K."/>
        </authorList>
    </citation>
    <scope>NUCLEOTIDE SEQUENCE</scope>
</reference>
<name>A0A8X6U1Q4_NEPPI</name>
<comment type="caution">
    <text evidence="2">The sequence shown here is derived from an EMBL/GenBank/DDBJ whole genome shotgun (WGS) entry which is preliminary data.</text>
</comment>
<proteinExistence type="predicted"/>
<feature type="region of interest" description="Disordered" evidence="1">
    <location>
        <begin position="96"/>
        <end position="125"/>
    </location>
</feature>
<gene>
    <name evidence="2" type="ORF">NPIL_111361</name>
</gene>
<protein>
    <submittedName>
        <fullName evidence="2">Uncharacterized protein</fullName>
    </submittedName>
</protein>
<accession>A0A8X6U1Q4</accession>
<evidence type="ECO:0000256" key="1">
    <source>
        <dbReference type="SAM" id="MobiDB-lite"/>
    </source>
</evidence>
<evidence type="ECO:0000313" key="3">
    <source>
        <dbReference type="Proteomes" id="UP000887013"/>
    </source>
</evidence>
<sequence length="125" mass="14115">MTEVCEGFSFRSVEDDLTRRENQGTRNKSIALVQFFDTPVIYGYSQALRLDQRKSEFADHLKGLTTLRVDGVGWPHSCIATSELEGDPGVEVVSEEVTARPPFRRESIASSERTKEEFTKKDDPS</sequence>
<dbReference type="AlphaFoldDB" id="A0A8X6U1Q4"/>